<dbReference type="Proteomes" id="UP000007881">
    <property type="component" value="Chromosome"/>
</dbReference>
<keyword evidence="3" id="KW-1185">Reference proteome</keyword>
<dbReference type="EMBL" id="AP012338">
    <property type="protein sequence ID" value="BAM02212.1"/>
    <property type="molecule type" value="Genomic_DNA"/>
</dbReference>
<keyword evidence="1" id="KW-0732">Signal</keyword>
<dbReference type="RefSeq" id="WP_014435432.1">
    <property type="nucleotide sequence ID" value="NC_017080.1"/>
</dbReference>
<dbReference type="STRING" id="1142394.PSMK_00530"/>
<proteinExistence type="predicted"/>
<protein>
    <submittedName>
        <fullName evidence="2">Uncharacterized protein</fullName>
    </submittedName>
</protein>
<feature type="signal peptide" evidence="1">
    <location>
        <begin position="1"/>
        <end position="19"/>
    </location>
</feature>
<dbReference type="HOGENOM" id="CLU_1523784_0_0_0"/>
<organism evidence="2 3">
    <name type="scientific">Phycisphaera mikurensis (strain NBRC 102666 / KCTC 22515 / FYK2301M01)</name>
    <dbReference type="NCBI Taxonomy" id="1142394"/>
    <lineage>
        <taxon>Bacteria</taxon>
        <taxon>Pseudomonadati</taxon>
        <taxon>Planctomycetota</taxon>
        <taxon>Phycisphaerae</taxon>
        <taxon>Phycisphaerales</taxon>
        <taxon>Phycisphaeraceae</taxon>
        <taxon>Phycisphaera</taxon>
    </lineage>
</organism>
<dbReference type="AlphaFoldDB" id="I0IAC4"/>
<evidence type="ECO:0000313" key="2">
    <source>
        <dbReference type="EMBL" id="BAM02212.1"/>
    </source>
</evidence>
<evidence type="ECO:0000256" key="1">
    <source>
        <dbReference type="SAM" id="SignalP"/>
    </source>
</evidence>
<name>I0IAC4_PHYMF</name>
<feature type="chain" id="PRO_5003629554" evidence="1">
    <location>
        <begin position="20"/>
        <end position="176"/>
    </location>
</feature>
<dbReference type="KEGG" id="phm:PSMK_00530"/>
<gene>
    <name evidence="2" type="ordered locus">PSMK_00530</name>
</gene>
<sequence length="176" mass="17619">MSLPTAPFAATALAAALLAATGCDQPEGPAAVDTAVTAPDAHDHADGTAHETAAEDVMDDADAAGDSLMEDAGAAMDGVREDAEGAMGDAAAKGEELLAAGTSTMEKVGEGVNDLSAQMQTKVAELMNEAGNAIGEGNLDKAQAAVDKLKEMDLSSVPSMEEAVEGLQSTITQMRG</sequence>
<accession>I0IAC4</accession>
<reference evidence="2 3" key="1">
    <citation type="submission" date="2012-02" db="EMBL/GenBank/DDBJ databases">
        <title>Complete genome sequence of Phycisphaera mikurensis NBRC 102666.</title>
        <authorList>
            <person name="Ankai A."/>
            <person name="Hosoyama A."/>
            <person name="Terui Y."/>
            <person name="Sekine M."/>
            <person name="Fukai R."/>
            <person name="Kato Y."/>
            <person name="Nakamura S."/>
            <person name="Yamada-Narita S."/>
            <person name="Kawakoshi A."/>
            <person name="Fukunaga Y."/>
            <person name="Yamazaki S."/>
            <person name="Fujita N."/>
        </authorList>
    </citation>
    <scope>NUCLEOTIDE SEQUENCE [LARGE SCALE GENOMIC DNA]</scope>
    <source>
        <strain evidence="3">NBRC 102666 / KCTC 22515 / FYK2301M01</strain>
    </source>
</reference>
<evidence type="ECO:0000313" key="3">
    <source>
        <dbReference type="Proteomes" id="UP000007881"/>
    </source>
</evidence>